<feature type="transmembrane region" description="Helical" evidence="8">
    <location>
        <begin position="351"/>
        <end position="376"/>
    </location>
</feature>
<feature type="transmembrane region" description="Helical" evidence="8">
    <location>
        <begin position="321"/>
        <end position="339"/>
    </location>
</feature>
<organism evidence="9 10">
    <name type="scientific">Hoylesella timonensis</name>
    <dbReference type="NCBI Taxonomy" id="386414"/>
    <lineage>
        <taxon>Bacteria</taxon>
        <taxon>Pseudomonadati</taxon>
        <taxon>Bacteroidota</taxon>
        <taxon>Bacteroidia</taxon>
        <taxon>Bacteroidales</taxon>
        <taxon>Prevotellaceae</taxon>
        <taxon>Hoylesella</taxon>
    </lineage>
</organism>
<dbReference type="GO" id="GO:0005886">
    <property type="term" value="C:plasma membrane"/>
    <property type="evidence" value="ECO:0007669"/>
    <property type="project" value="UniProtKB-SubCell"/>
</dbReference>
<feature type="transmembrane region" description="Helical" evidence="8">
    <location>
        <begin position="230"/>
        <end position="252"/>
    </location>
</feature>
<keyword evidence="6 8" id="KW-1133">Transmembrane helix</keyword>
<keyword evidence="5 8" id="KW-0812">Transmembrane</keyword>
<feature type="transmembrane region" description="Helical" evidence="8">
    <location>
        <begin position="264"/>
        <end position="287"/>
    </location>
</feature>
<evidence type="ECO:0000313" key="9">
    <source>
        <dbReference type="EMBL" id="PNP94225.1"/>
    </source>
</evidence>
<evidence type="ECO:0000256" key="2">
    <source>
        <dbReference type="ARBA" id="ARBA00005658"/>
    </source>
</evidence>
<dbReference type="Pfam" id="PF02028">
    <property type="entry name" value="BCCT"/>
    <property type="match status" value="1"/>
</dbReference>
<evidence type="ECO:0000256" key="5">
    <source>
        <dbReference type="ARBA" id="ARBA00022692"/>
    </source>
</evidence>
<keyword evidence="7 8" id="KW-0472">Membrane</keyword>
<feature type="transmembrane region" description="Helical" evidence="8">
    <location>
        <begin position="12"/>
        <end position="34"/>
    </location>
</feature>
<evidence type="ECO:0000313" key="10">
    <source>
        <dbReference type="Proteomes" id="UP000236634"/>
    </source>
</evidence>
<comment type="caution">
    <text evidence="9">The sequence shown here is derived from an EMBL/GenBank/DDBJ whole genome shotgun (WGS) entry which is preliminary data.</text>
</comment>
<reference evidence="9 10" key="1">
    <citation type="submission" date="2017-03" db="EMBL/GenBank/DDBJ databases">
        <authorList>
            <person name="Afonso C.L."/>
            <person name="Miller P.J."/>
            <person name="Scott M.A."/>
            <person name="Spackman E."/>
            <person name="Goraichik I."/>
            <person name="Dimitrov K.M."/>
            <person name="Suarez D.L."/>
            <person name="Swayne D.E."/>
        </authorList>
    </citation>
    <scope>NUCLEOTIDE SEQUENCE [LARGE SCALE GENOMIC DNA]</scope>
    <source>
        <strain evidence="9 10">DNF00076</strain>
    </source>
</reference>
<feature type="transmembrane region" description="Helical" evidence="8">
    <location>
        <begin position="93"/>
        <end position="114"/>
    </location>
</feature>
<protein>
    <submittedName>
        <fullName evidence="9">Transporter</fullName>
    </submittedName>
</protein>
<sequence>MEQQKTKKLRTTFTRHVGLPGLVILIVLSIYSGLFPTQAESTLNVVQNYMYQNLSWVYVLLITSFMVFLFLLACSKAGNIRLGADNSEPQYGFFSWISMLFAAGMGIGLMYYGVAEPMAHYVDPALADSLVPEKEAQLHTFFHWGLHAWAVYAVVGLVLAYFSYRYKLPLAIRSGLYPILKDKINGPIGDIVDIFALVSTFFGIATSLGLGAMQLNAGLSYLGLVQEQSFSWQVVLVIVVSSIAVGSTLLGMNKGVKRLCELNLVLAVLLLIFVLALGPTIFLLSAFSEGIGHYFSQFANLTFNTFAFEPKQQEWFTNWTVMFWAWWISWSPFVGLFIARISKGRTIREYILGVLLVPSLFIFFWMTVFGNGAIWFDQNLVNGALSAIANNPDVLLFKFLEQFPLSELLCGLGIAMIAVFFVTSCDSGILVMNSISTKNRPNTPRWQNVFWGALLCILSLLLLRTGGLKALQTMTLISAFPFGIVIAILCFCLVKAIRLDSRYRSTKLPYGSRNWDGEHWRQRLDQILTYSQKKDVKQFMTNKVRPAFEDIQAALQPKGIHAEIRELMEGKMKIELMIPHNKISNFVYGVMPEKQNISDYFIDDDNTPTIETINMYVPVTYYNDGRRGNDIQYLTKEEIIADVLREYERFSSVIRNEQNEILIIDRNHLR</sequence>
<proteinExistence type="inferred from homology"/>
<evidence type="ECO:0000256" key="1">
    <source>
        <dbReference type="ARBA" id="ARBA00004651"/>
    </source>
</evidence>
<dbReference type="EMBL" id="NBAX01000006">
    <property type="protein sequence ID" value="PNP94225.1"/>
    <property type="molecule type" value="Genomic_DNA"/>
</dbReference>
<dbReference type="InterPro" id="IPR018093">
    <property type="entry name" value="BCCT_CS"/>
</dbReference>
<evidence type="ECO:0000256" key="3">
    <source>
        <dbReference type="ARBA" id="ARBA00022448"/>
    </source>
</evidence>
<feature type="transmembrane region" description="Helical" evidence="8">
    <location>
        <begin position="141"/>
        <end position="164"/>
    </location>
</feature>
<feature type="transmembrane region" description="Helical" evidence="8">
    <location>
        <begin position="405"/>
        <end position="425"/>
    </location>
</feature>
<dbReference type="PANTHER" id="PTHR30047">
    <property type="entry name" value="HIGH-AFFINITY CHOLINE TRANSPORT PROTEIN-RELATED"/>
    <property type="match status" value="1"/>
</dbReference>
<evidence type="ECO:0000256" key="7">
    <source>
        <dbReference type="ARBA" id="ARBA00023136"/>
    </source>
</evidence>
<comment type="similarity">
    <text evidence="2">Belongs to the BCCT transporter (TC 2.A.15) family.</text>
</comment>
<dbReference type="PROSITE" id="PS01303">
    <property type="entry name" value="BCCT"/>
    <property type="match status" value="1"/>
</dbReference>
<feature type="transmembrane region" description="Helical" evidence="8">
    <location>
        <begin position="191"/>
        <end position="210"/>
    </location>
</feature>
<dbReference type="InterPro" id="IPR000060">
    <property type="entry name" value="BCCT_transptr"/>
</dbReference>
<keyword evidence="3" id="KW-0813">Transport</keyword>
<accession>A0A2K0XI80</accession>
<feature type="transmembrane region" description="Helical" evidence="8">
    <location>
        <begin position="475"/>
        <end position="497"/>
    </location>
</feature>
<evidence type="ECO:0000256" key="6">
    <source>
        <dbReference type="ARBA" id="ARBA00022989"/>
    </source>
</evidence>
<gene>
    <name evidence="9" type="ORF">BFS16_08105</name>
</gene>
<evidence type="ECO:0000256" key="4">
    <source>
        <dbReference type="ARBA" id="ARBA00022475"/>
    </source>
</evidence>
<dbReference type="GO" id="GO:0022857">
    <property type="term" value="F:transmembrane transporter activity"/>
    <property type="evidence" value="ECO:0007669"/>
    <property type="project" value="InterPro"/>
</dbReference>
<evidence type="ECO:0000256" key="8">
    <source>
        <dbReference type="SAM" id="Phobius"/>
    </source>
</evidence>
<dbReference type="NCBIfam" id="TIGR00842">
    <property type="entry name" value="bcct"/>
    <property type="match status" value="1"/>
</dbReference>
<feature type="transmembrane region" description="Helical" evidence="8">
    <location>
        <begin position="446"/>
        <end position="463"/>
    </location>
</feature>
<comment type="subcellular location">
    <subcellularLocation>
        <location evidence="1">Cell membrane</location>
        <topology evidence="1">Multi-pass membrane protein</topology>
    </subcellularLocation>
</comment>
<dbReference type="PANTHER" id="PTHR30047:SF7">
    <property type="entry name" value="HIGH-AFFINITY CHOLINE TRANSPORT PROTEIN"/>
    <property type="match status" value="1"/>
</dbReference>
<name>A0A2K0XI80_9BACT</name>
<dbReference type="AlphaFoldDB" id="A0A2K0XI80"/>
<dbReference type="Proteomes" id="UP000236634">
    <property type="component" value="Unassembled WGS sequence"/>
</dbReference>
<feature type="transmembrane region" description="Helical" evidence="8">
    <location>
        <begin position="54"/>
        <end position="73"/>
    </location>
</feature>
<keyword evidence="4" id="KW-1003">Cell membrane</keyword>